<gene>
    <name evidence="2" type="ORF">HZU40_16510</name>
</gene>
<dbReference type="PANTHER" id="PTHR48079">
    <property type="entry name" value="PROTEIN YEEZ"/>
    <property type="match status" value="1"/>
</dbReference>
<dbReference type="InterPro" id="IPR036291">
    <property type="entry name" value="NAD(P)-bd_dom_sf"/>
</dbReference>
<evidence type="ECO:0000313" key="3">
    <source>
        <dbReference type="Proteomes" id="UP000515498"/>
    </source>
</evidence>
<name>A0A7G8PMW1_9MYCO</name>
<dbReference type="Proteomes" id="UP000515498">
    <property type="component" value="Chromosome"/>
</dbReference>
<dbReference type="KEGG" id="mflu:HZU40_16510"/>
<dbReference type="Pfam" id="PF13460">
    <property type="entry name" value="NAD_binding_10"/>
    <property type="match status" value="1"/>
</dbReference>
<evidence type="ECO:0000259" key="1">
    <source>
        <dbReference type="Pfam" id="PF13460"/>
    </source>
</evidence>
<feature type="domain" description="NAD(P)-binding" evidence="1">
    <location>
        <begin position="7"/>
        <end position="168"/>
    </location>
</feature>
<dbReference type="PANTHER" id="PTHR48079:SF6">
    <property type="entry name" value="NAD(P)-BINDING DOMAIN-CONTAINING PROTEIN-RELATED"/>
    <property type="match status" value="1"/>
</dbReference>
<dbReference type="EMBL" id="CP059894">
    <property type="protein sequence ID" value="QNJ95677.1"/>
    <property type="molecule type" value="Genomic_DNA"/>
</dbReference>
<dbReference type="Gene3D" id="3.40.50.720">
    <property type="entry name" value="NAD(P)-binding Rossmann-like Domain"/>
    <property type="match status" value="1"/>
</dbReference>
<sequence>MRVFVTGGTGAIGGYAVPALIAAGHTVSALARTPATAAVLRGQGATPVPVSLFDRHALTTAFAGHDAVLNLASALPSTSRFLLKSAWTECHRIRTEGSAAVVDAATAAGVGRLVQESVVMIYRAGADRWIDESWPTEHYFIATGNHAAETNARRFPGAAVILRFGIFYGRGAAHSEQLMASARRHIGFAAGRPDSYLSSIHLADGAGAVVAALDCPVGIYNVVDDEPVTARDNVAAMAAAVGARAWLRGPGRAALLLGDRSTSMTRSLRVSNARLRSATDWAPRYPSVREGYRAMAAQTAG</sequence>
<dbReference type="InterPro" id="IPR016040">
    <property type="entry name" value="NAD(P)-bd_dom"/>
</dbReference>
<evidence type="ECO:0000313" key="2">
    <source>
        <dbReference type="EMBL" id="QNJ95677.1"/>
    </source>
</evidence>
<dbReference type="AlphaFoldDB" id="A0A7G8PMW1"/>
<reference evidence="2 3" key="1">
    <citation type="submission" date="2020-07" db="EMBL/GenBank/DDBJ databases">
        <title>Draft genome sequence of four isobutane-metabolizing strains capable of cometabolically degrading diverse ether contaminants.</title>
        <authorList>
            <person name="Chen W."/>
            <person name="Faulkner N."/>
            <person name="Smith C."/>
            <person name="Hyman M."/>
        </authorList>
    </citation>
    <scope>NUCLEOTIDE SEQUENCE [LARGE SCALE GENOMIC DNA]</scope>
    <source>
        <strain evidence="2 3">2A</strain>
    </source>
</reference>
<dbReference type="SUPFAM" id="SSF51735">
    <property type="entry name" value="NAD(P)-binding Rossmann-fold domains"/>
    <property type="match status" value="1"/>
</dbReference>
<dbReference type="InterPro" id="IPR051783">
    <property type="entry name" value="NAD(P)-dependent_oxidoreduct"/>
</dbReference>
<protein>
    <submittedName>
        <fullName evidence="2">NAD(P)-dependent oxidoreductase</fullName>
    </submittedName>
</protein>
<dbReference type="GO" id="GO:0004029">
    <property type="term" value="F:aldehyde dehydrogenase (NAD+) activity"/>
    <property type="evidence" value="ECO:0007669"/>
    <property type="project" value="TreeGrafter"/>
</dbReference>
<dbReference type="GO" id="GO:0005737">
    <property type="term" value="C:cytoplasm"/>
    <property type="evidence" value="ECO:0007669"/>
    <property type="project" value="TreeGrafter"/>
</dbReference>
<dbReference type="RefSeq" id="WP_187099030.1">
    <property type="nucleotide sequence ID" value="NZ_CP059894.1"/>
</dbReference>
<accession>A0A7G8PMW1</accession>
<organism evidence="2 3">
    <name type="scientific">Mycolicibacterium fluoranthenivorans</name>
    <dbReference type="NCBI Taxonomy" id="258505"/>
    <lineage>
        <taxon>Bacteria</taxon>
        <taxon>Bacillati</taxon>
        <taxon>Actinomycetota</taxon>
        <taxon>Actinomycetes</taxon>
        <taxon>Mycobacteriales</taxon>
        <taxon>Mycobacteriaceae</taxon>
        <taxon>Mycolicibacterium</taxon>
    </lineage>
</organism>
<proteinExistence type="predicted"/>